<dbReference type="eggNOG" id="ENOG5033FTF">
    <property type="taxonomic scope" value="Bacteria"/>
</dbReference>
<feature type="region of interest" description="Disordered" evidence="1">
    <location>
        <begin position="55"/>
        <end position="90"/>
    </location>
</feature>
<dbReference type="STRING" id="264198.Reut_A2758"/>
<organism evidence="3">
    <name type="scientific">Cupriavidus pinatubonensis (strain JMP 134 / LMG 1197)</name>
    <name type="common">Cupriavidus necator (strain JMP 134)</name>
    <dbReference type="NCBI Taxonomy" id="264198"/>
    <lineage>
        <taxon>Bacteria</taxon>
        <taxon>Pseudomonadati</taxon>
        <taxon>Pseudomonadota</taxon>
        <taxon>Betaproteobacteria</taxon>
        <taxon>Burkholderiales</taxon>
        <taxon>Burkholderiaceae</taxon>
        <taxon>Cupriavidus</taxon>
    </lineage>
</organism>
<dbReference type="HOGENOM" id="CLU_175384_1_0_4"/>
<evidence type="ECO:0000256" key="2">
    <source>
        <dbReference type="SAM" id="SignalP"/>
    </source>
</evidence>
<accession>Q46XL4</accession>
<feature type="signal peptide" evidence="2">
    <location>
        <begin position="1"/>
        <end position="45"/>
    </location>
</feature>
<dbReference type="AlphaFoldDB" id="Q46XL4"/>
<feature type="compositionally biased region" description="Basic residues" evidence="1">
    <location>
        <begin position="65"/>
        <end position="79"/>
    </location>
</feature>
<gene>
    <name evidence="3" type="ordered locus">Reut_A2758</name>
</gene>
<dbReference type="EMBL" id="CP000090">
    <property type="protein sequence ID" value="AAZ62119.1"/>
    <property type="molecule type" value="Genomic_DNA"/>
</dbReference>
<reference evidence="3" key="1">
    <citation type="submission" date="2005-08" db="EMBL/GenBank/DDBJ databases">
        <title>Complete sequence of Chromosome1 of Ralstonia eutropha JMP134.</title>
        <authorList>
            <person name="Copeland A."/>
            <person name="Lucas S."/>
            <person name="Lapidus A."/>
            <person name="Barry K."/>
            <person name="Detter J.C."/>
            <person name="Glavina T."/>
            <person name="Hammon N."/>
            <person name="Israni S."/>
            <person name="Pitluck S."/>
            <person name="Goltsman E."/>
            <person name="Martinez M."/>
            <person name="Schmutz J."/>
            <person name="Larimer F."/>
            <person name="Land M."/>
            <person name="Lykidis A."/>
            <person name="Richardson P."/>
        </authorList>
    </citation>
    <scope>NUCLEOTIDE SEQUENCE</scope>
    <source>
        <strain evidence="3">JMP134</strain>
    </source>
</reference>
<evidence type="ECO:0000256" key="1">
    <source>
        <dbReference type="SAM" id="MobiDB-lite"/>
    </source>
</evidence>
<name>Q46XL4_CUPPJ</name>
<feature type="chain" id="PRO_5004232828" evidence="2">
    <location>
        <begin position="46"/>
        <end position="90"/>
    </location>
</feature>
<dbReference type="KEGG" id="reu:Reut_A2758"/>
<evidence type="ECO:0000313" key="3">
    <source>
        <dbReference type="EMBL" id="AAZ62119.1"/>
    </source>
</evidence>
<proteinExistence type="predicted"/>
<sequence length="90" mass="9288">MSSLLSVTRPIARRPFRLQSPFEVIAMKKLIAALVVGLFATGAFAQASAPAAADAAPAAKEAPKAQKKKTSHKKHHAKKSTAAASAPAAQ</sequence>
<protein>
    <submittedName>
        <fullName evidence="3">Uncharacterized protein</fullName>
    </submittedName>
</protein>
<feature type="compositionally biased region" description="Low complexity" evidence="1">
    <location>
        <begin position="80"/>
        <end position="90"/>
    </location>
</feature>
<keyword evidence="2" id="KW-0732">Signal</keyword>